<dbReference type="OrthoDB" id="5431245at2759"/>
<evidence type="ECO:0000313" key="3">
    <source>
        <dbReference type="Proteomes" id="UP000027002"/>
    </source>
</evidence>
<dbReference type="RefSeq" id="XP_042996835.1">
    <property type="nucleotide sequence ID" value="XM_043140901.1"/>
</dbReference>
<evidence type="ECO:0000313" key="1">
    <source>
        <dbReference type="EMBL" id="GAO18656.1"/>
    </source>
</evidence>
<dbReference type="KEGG" id="uvi:66064181"/>
<protein>
    <submittedName>
        <fullName evidence="1">Uncharacterized protein</fullName>
    </submittedName>
</protein>
<accession>A0A063BMX3</accession>
<dbReference type="HOGENOM" id="CLU_1653475_0_0_1"/>
<dbReference type="GeneID" id="66064181"/>
<reference evidence="1" key="1">
    <citation type="journal article" date="2016" name="Genome Announc.">
        <title>Genome Sequence of Ustilaginoidea virens IPU010, a Rice Pathogenic Fungus Causing False Smut.</title>
        <authorList>
            <person name="Kumagai T."/>
            <person name="Ishii T."/>
            <person name="Terai G."/>
            <person name="Umemura M."/>
            <person name="Machida M."/>
            <person name="Asai K."/>
        </authorList>
    </citation>
    <scope>NUCLEOTIDE SEQUENCE [LARGE SCALE GENOMIC DNA]</scope>
    <source>
        <strain evidence="1">IPU010</strain>
    </source>
</reference>
<dbReference type="AlphaFoldDB" id="A0A063BMX3"/>
<evidence type="ECO:0000313" key="2">
    <source>
        <dbReference type="EMBL" id="QUC19162.1"/>
    </source>
</evidence>
<name>A0A063BMX3_USTVR</name>
<sequence length="160" mass="16745">MSEASPAPKSKSTLGLVSKPPCAVALIAEAKISQETAKADHDLRRLVCHINLLESLYVELGDAGPPLDDLAYAGAAVGEDWFRSAPGVRPGDFSDDWRNAGASRDPDSFCSALGLNPGRAVAGADARQGLATQLGCCKMEDDGEGSRCEGRLGSGTWLDR</sequence>
<dbReference type="EMBL" id="CP072755">
    <property type="protein sequence ID" value="QUC19162.1"/>
    <property type="molecule type" value="Genomic_DNA"/>
</dbReference>
<proteinExistence type="predicted"/>
<dbReference type="Proteomes" id="UP000027002">
    <property type="component" value="Chromosome 3"/>
</dbReference>
<reference evidence="2" key="3">
    <citation type="submission" date="2020-03" db="EMBL/GenBank/DDBJ databases">
        <title>A mixture of massive structural variations and highly conserved coding sequences in Ustilaginoidea virens genome.</title>
        <authorList>
            <person name="Zhang K."/>
            <person name="Zhao Z."/>
            <person name="Zhang Z."/>
            <person name="Li Y."/>
            <person name="Hsiang T."/>
            <person name="Sun W."/>
        </authorList>
    </citation>
    <scope>NUCLEOTIDE SEQUENCE</scope>
    <source>
        <strain evidence="2">UV-8b</strain>
    </source>
</reference>
<reference evidence="4" key="2">
    <citation type="journal article" date="2016" name="Genome Announc.">
        <title>Genome sequence of Ustilaginoidea virens IPU010, a rice pathogenic fungus causing false smut.</title>
        <authorList>
            <person name="Kumagai T."/>
            <person name="Ishii T."/>
            <person name="Terai G."/>
            <person name="Umemura M."/>
            <person name="Machida M."/>
            <person name="Asai K."/>
        </authorList>
    </citation>
    <scope>NUCLEOTIDE SEQUENCE [LARGE SCALE GENOMIC DNA]</scope>
    <source>
        <strain evidence="4">IPU010</strain>
    </source>
</reference>
<organism evidence="1 4">
    <name type="scientific">Ustilaginoidea virens</name>
    <name type="common">Rice false smut fungus</name>
    <name type="synonym">Villosiclava virens</name>
    <dbReference type="NCBI Taxonomy" id="1159556"/>
    <lineage>
        <taxon>Eukaryota</taxon>
        <taxon>Fungi</taxon>
        <taxon>Dikarya</taxon>
        <taxon>Ascomycota</taxon>
        <taxon>Pezizomycotina</taxon>
        <taxon>Sordariomycetes</taxon>
        <taxon>Hypocreomycetidae</taxon>
        <taxon>Hypocreales</taxon>
        <taxon>Clavicipitaceae</taxon>
        <taxon>Ustilaginoidea</taxon>
    </lineage>
</organism>
<gene>
    <name evidence="2" type="ORF">UV8b_03403</name>
    <name evidence="1" type="ORF">UVI_02064260</name>
</gene>
<dbReference type="EMBL" id="BBTG02000113">
    <property type="protein sequence ID" value="GAO18656.1"/>
    <property type="molecule type" value="Genomic_DNA"/>
</dbReference>
<evidence type="ECO:0000313" key="4">
    <source>
        <dbReference type="Proteomes" id="UP000054053"/>
    </source>
</evidence>
<dbReference type="Proteomes" id="UP000054053">
    <property type="component" value="Unassembled WGS sequence"/>
</dbReference>
<keyword evidence="3" id="KW-1185">Reference proteome</keyword>